<gene>
    <name evidence="1" type="ORF">ASAP_1064</name>
</gene>
<accession>A0A060QD91</accession>
<dbReference type="EMBL" id="CBLX010000008">
    <property type="protein sequence ID" value="CDG39109.1"/>
    <property type="molecule type" value="Genomic_DNA"/>
</dbReference>
<proteinExistence type="predicted"/>
<evidence type="ECO:0000313" key="2">
    <source>
        <dbReference type="Proteomes" id="UP000027583"/>
    </source>
</evidence>
<reference evidence="1 2" key="2">
    <citation type="journal article" date="2014" name="PLoS ONE">
        <title>Evolution of mitochondria reconstructed from the energy metabolism of living bacteria.</title>
        <authorList>
            <person name="Degli Esposti M."/>
            <person name="Chouaia B."/>
            <person name="Comandatore F."/>
            <person name="Crotti E."/>
            <person name="Sassera D."/>
            <person name="Lievens P.M."/>
            <person name="Daffonchio D."/>
            <person name="Bandi C."/>
        </authorList>
    </citation>
    <scope>NUCLEOTIDE SEQUENCE [LARGE SCALE GENOMIC DNA]</scope>
    <source>
        <strain evidence="1 2">SF2.1</strain>
    </source>
</reference>
<organism evidence="1 2">
    <name type="scientific">Asaia bogorensis</name>
    <dbReference type="NCBI Taxonomy" id="91915"/>
    <lineage>
        <taxon>Bacteria</taxon>
        <taxon>Pseudomonadati</taxon>
        <taxon>Pseudomonadota</taxon>
        <taxon>Alphaproteobacteria</taxon>
        <taxon>Acetobacterales</taxon>
        <taxon>Acetobacteraceae</taxon>
        <taxon>Asaia</taxon>
    </lineage>
</organism>
<dbReference type="AlphaFoldDB" id="A0A060QD91"/>
<reference evidence="1 2" key="1">
    <citation type="journal article" date="2014" name="Genome Biol. Evol.">
        <title>Acetic acid bacteria genomes reveal functional traits for adaptation to life in insect guts.</title>
        <authorList>
            <person name="Chouaia B."/>
            <person name="Gaiarsa S."/>
            <person name="Crotti E."/>
            <person name="Comandatore F."/>
            <person name="Degli Esposti M."/>
            <person name="Ricci I."/>
            <person name="Alma A."/>
            <person name="Favia G."/>
            <person name="Bandi C."/>
            <person name="Daffonchio D."/>
        </authorList>
    </citation>
    <scope>NUCLEOTIDE SEQUENCE [LARGE SCALE GENOMIC DNA]</scope>
    <source>
        <strain evidence="1 2">SF2.1</strain>
    </source>
</reference>
<sequence length="84" mass="9297">MAMTACPGTLRVLRAFLPGAILRGLSFLFSATGERDVNTQPMRAFIDQAGNKPGSEWQMPLFSSLNITMLWDHAGFCHLNPESR</sequence>
<dbReference type="Proteomes" id="UP000027583">
    <property type="component" value="Unassembled WGS sequence"/>
</dbReference>
<comment type="caution">
    <text evidence="1">The sequence shown here is derived from an EMBL/GenBank/DDBJ whole genome shotgun (WGS) entry which is preliminary data.</text>
</comment>
<name>A0A060QD91_9PROT</name>
<evidence type="ECO:0000313" key="1">
    <source>
        <dbReference type="EMBL" id="CDG39109.1"/>
    </source>
</evidence>
<protein>
    <submittedName>
        <fullName evidence="1">Uncharacterized protein</fullName>
    </submittedName>
</protein>